<comment type="caution">
    <text evidence="1">The sequence shown here is derived from an EMBL/GenBank/DDBJ whole genome shotgun (WGS) entry which is preliminary data.</text>
</comment>
<evidence type="ECO:0000313" key="1">
    <source>
        <dbReference type="EMBL" id="TLD91120.1"/>
    </source>
</evidence>
<dbReference type="Proteomes" id="UP000029921">
    <property type="component" value="Unassembled WGS sequence"/>
</dbReference>
<organism evidence="1 2">
    <name type="scientific">Helicobacter magdeburgensis</name>
    <dbReference type="NCBI Taxonomy" id="471858"/>
    <lineage>
        <taxon>Bacteria</taxon>
        <taxon>Pseudomonadati</taxon>
        <taxon>Campylobacterota</taxon>
        <taxon>Epsilonproteobacteria</taxon>
        <taxon>Campylobacterales</taxon>
        <taxon>Helicobacteraceae</taxon>
        <taxon>Helicobacter</taxon>
    </lineage>
</organism>
<protein>
    <submittedName>
        <fullName evidence="1">Uncharacterized protein</fullName>
    </submittedName>
</protein>
<dbReference type="RefSeq" id="WP_138129121.1">
    <property type="nucleotide sequence ID" value="NZ_JRPE02000024.1"/>
</dbReference>
<dbReference type="EMBL" id="JRPE02000024">
    <property type="protein sequence ID" value="TLD91120.1"/>
    <property type="molecule type" value="Genomic_DNA"/>
</dbReference>
<evidence type="ECO:0000313" key="2">
    <source>
        <dbReference type="Proteomes" id="UP000029921"/>
    </source>
</evidence>
<sequence length="166" mass="19416">MTNNSEGAETRKSRFLDSENVRLISVQAQEICKFYRQKYKIDLVKGKYVKNALIKTIRHYIAYLKEFDCRVTSVDFYKVYAWFSYFLAEELHSKDMQNGVLKVAVWIMCYTLKLNGRVITDIEMIEKILRLVQNELGDRSKFGIGKNGLYMIMKIVSIVEISNADN</sequence>
<proteinExistence type="predicted"/>
<reference evidence="1 2" key="1">
    <citation type="journal article" date="2014" name="Genome Announc.">
        <title>Draft genome sequences of eight enterohepatic helicobacter species isolated from both laboratory and wild rodents.</title>
        <authorList>
            <person name="Sheh A."/>
            <person name="Shen Z."/>
            <person name="Fox J.G."/>
        </authorList>
    </citation>
    <scope>NUCLEOTIDE SEQUENCE [LARGE SCALE GENOMIC DNA]</scope>
    <source>
        <strain evidence="1 2">MIT 96-1001</strain>
    </source>
</reference>
<name>A0A4U8SW11_9HELI</name>
<gene>
    <name evidence="1" type="ORF">LS74_010250</name>
</gene>
<keyword evidence="2" id="KW-1185">Reference proteome</keyword>
<accession>A0A4U8SW11</accession>
<dbReference type="AlphaFoldDB" id="A0A4U8SW11"/>